<dbReference type="Proteomes" id="UP001152798">
    <property type="component" value="Chromosome 2"/>
</dbReference>
<gene>
    <name evidence="1" type="ORF">NEZAVI_LOCUS4457</name>
</gene>
<protein>
    <submittedName>
        <fullName evidence="1">Uncharacterized protein</fullName>
    </submittedName>
</protein>
<reference evidence="1" key="1">
    <citation type="submission" date="2022-01" db="EMBL/GenBank/DDBJ databases">
        <authorList>
            <person name="King R."/>
        </authorList>
    </citation>
    <scope>NUCLEOTIDE SEQUENCE</scope>
</reference>
<organism evidence="1 2">
    <name type="scientific">Nezara viridula</name>
    <name type="common">Southern green stink bug</name>
    <name type="synonym">Cimex viridulus</name>
    <dbReference type="NCBI Taxonomy" id="85310"/>
    <lineage>
        <taxon>Eukaryota</taxon>
        <taxon>Metazoa</taxon>
        <taxon>Ecdysozoa</taxon>
        <taxon>Arthropoda</taxon>
        <taxon>Hexapoda</taxon>
        <taxon>Insecta</taxon>
        <taxon>Pterygota</taxon>
        <taxon>Neoptera</taxon>
        <taxon>Paraneoptera</taxon>
        <taxon>Hemiptera</taxon>
        <taxon>Heteroptera</taxon>
        <taxon>Panheteroptera</taxon>
        <taxon>Pentatomomorpha</taxon>
        <taxon>Pentatomoidea</taxon>
        <taxon>Pentatomidae</taxon>
        <taxon>Pentatominae</taxon>
        <taxon>Nezara</taxon>
    </lineage>
</organism>
<evidence type="ECO:0000313" key="2">
    <source>
        <dbReference type="Proteomes" id="UP001152798"/>
    </source>
</evidence>
<evidence type="ECO:0000313" key="1">
    <source>
        <dbReference type="EMBL" id="CAH1393845.1"/>
    </source>
</evidence>
<dbReference type="AlphaFoldDB" id="A0A9P0EAH8"/>
<name>A0A9P0EAH8_NEZVI</name>
<dbReference type="EMBL" id="OV725078">
    <property type="protein sequence ID" value="CAH1393845.1"/>
    <property type="molecule type" value="Genomic_DNA"/>
</dbReference>
<accession>A0A9P0EAH8</accession>
<sequence>MSETACGHTWGHSSETYIQGNKSRWAGEGVDVANIQYNWTGVALGVEPSITCGPSGRILSLPRKPQSAKRPAHRNLEDLYHHTSPAFSFFFFLFYQFPFITAPSWSGIPKAQVRGRYGPSNGPAMDIGHPYIPYQQATQDIAIIWNTL</sequence>
<keyword evidence="2" id="KW-1185">Reference proteome</keyword>
<proteinExistence type="predicted"/>